<dbReference type="GO" id="GO:0003676">
    <property type="term" value="F:nucleic acid binding"/>
    <property type="evidence" value="ECO:0007669"/>
    <property type="project" value="InterPro"/>
</dbReference>
<comment type="caution">
    <text evidence="10">The sequence shown here is derived from an EMBL/GenBank/DDBJ whole genome shotgun (WGS) entry which is preliminary data.</text>
</comment>
<dbReference type="InterPro" id="IPR001667">
    <property type="entry name" value="DDH_dom"/>
</dbReference>
<feature type="domain" description="Single-stranded-DNA-specific exonuclease RecJ C-terminal" evidence="8">
    <location>
        <begin position="580"/>
        <end position="768"/>
    </location>
</feature>
<dbReference type="Pfam" id="PF02272">
    <property type="entry name" value="DHHA1"/>
    <property type="match status" value="1"/>
</dbReference>
<dbReference type="GO" id="GO:0006310">
    <property type="term" value="P:DNA recombination"/>
    <property type="evidence" value="ECO:0007669"/>
    <property type="project" value="InterPro"/>
</dbReference>
<reference evidence="10 11" key="1">
    <citation type="journal article" date="2015" name="Genome Announc.">
        <title>Expanding the biotechnology potential of lactobacilli through comparative genomics of 213 strains and associated genera.</title>
        <authorList>
            <person name="Sun Z."/>
            <person name="Harris H.M."/>
            <person name="McCann A."/>
            <person name="Guo C."/>
            <person name="Argimon S."/>
            <person name="Zhang W."/>
            <person name="Yang X."/>
            <person name="Jeffery I.B."/>
            <person name="Cooney J.C."/>
            <person name="Kagawa T.F."/>
            <person name="Liu W."/>
            <person name="Song Y."/>
            <person name="Salvetti E."/>
            <person name="Wrobel A."/>
            <person name="Rasinkangas P."/>
            <person name="Parkhill J."/>
            <person name="Rea M.C."/>
            <person name="O'Sullivan O."/>
            <person name="Ritari J."/>
            <person name="Douillard F.P."/>
            <person name="Paul Ross R."/>
            <person name="Yang R."/>
            <person name="Briner A.E."/>
            <person name="Felis G.E."/>
            <person name="de Vos W.M."/>
            <person name="Barrangou R."/>
            <person name="Klaenhammer T.R."/>
            <person name="Caufield P.W."/>
            <person name="Cui Y."/>
            <person name="Zhang H."/>
            <person name="O'Toole P.W."/>
        </authorList>
    </citation>
    <scope>NUCLEOTIDE SEQUENCE [LARGE SCALE GENOMIC DNA]</scope>
    <source>
        <strain evidence="10 11">DSM 19674</strain>
    </source>
</reference>
<sequence>MTVGDGLTLINWGKRKNPSKQEIEKFATDKRVDNIVAQLLIERGITDNLEIESFLNSNVDELQDPFGLHDMDKALEIIDDAVQSQKKIAIYGDYDADGVTSTSIMKLTLQKLGAKPIFYIPDRFKDGYGPNLDRYKELADKGIDLLITVDNGVSGKDQIKYLKDQGIQVVVTDHHDLPKELPEADAIVHPTIPGAEYVCPYLSGAGVAFKIADALLGDEALELIDLAAIGTVADSVALKGENRVIVSEGLRQMRQNHHVGLSALIKKCKIKVNDISEEDIGFKIAPRINALGRLDNASSGVELLTTGDENFAKEIVDETEDINSHRQELVDSAFNDAQDQIAAQKDNGVLVLKGNGWHQGVLGIVASRAMDQENKPVLATQFDENSGVMKGSGRSPEGFNLFTALDQYRDLFTAFGGHAQACGFSIEESQLDKLTELIQAEPAKQDFDPHAPVVKKYDLDLKIADLNFDLIKKINRLAPFGMGNPKPVIKLTNAELTQIRSIGKDGTHLKTQVADQSHQVDAIGFGMYQKSQEEETDVCDVYGELGINEWAGRKNLQLMLDDFQVSPAAQKVQELKKVYLDYRNKRISTEIINHFDDVVFFNEAYYEAAKRSKLQVNMVRYDEDVSGDNILIYDRPHNMDLFKEFIKKNKSQHTALFFHTNLASGYLKPDMLRMKELLKYIYSHQNIQVNQMDLVAKYLNFEKNDVDFYLKVFFELNFVKMVNGFVEKADASQQRELIESPTYLKRLQRNEVEKILIESNFDDLLSWMSDYDCHC</sequence>
<keyword evidence="3" id="KW-0540">Nuclease</keyword>
<dbReference type="STRING" id="1423788.FC78_GL001186"/>
<dbReference type="Gene3D" id="2.40.50.460">
    <property type="match status" value="1"/>
</dbReference>
<evidence type="ECO:0000259" key="6">
    <source>
        <dbReference type="Pfam" id="PF01368"/>
    </source>
</evidence>
<keyword evidence="5 10" id="KW-0269">Exonuclease</keyword>
<evidence type="ECO:0000259" key="8">
    <source>
        <dbReference type="Pfam" id="PF10141"/>
    </source>
</evidence>
<dbReference type="Pfam" id="PF01368">
    <property type="entry name" value="DHH"/>
    <property type="match status" value="1"/>
</dbReference>
<evidence type="ECO:0000313" key="10">
    <source>
        <dbReference type="EMBL" id="KRK84945.1"/>
    </source>
</evidence>
<dbReference type="Pfam" id="PF17768">
    <property type="entry name" value="RecJ_OB"/>
    <property type="match status" value="1"/>
</dbReference>
<dbReference type="SUPFAM" id="SSF64182">
    <property type="entry name" value="DHH phosphoesterases"/>
    <property type="match status" value="1"/>
</dbReference>
<dbReference type="InterPro" id="IPR051673">
    <property type="entry name" value="SSDNA_exonuclease_RecJ"/>
</dbReference>
<evidence type="ECO:0000259" key="9">
    <source>
        <dbReference type="Pfam" id="PF17768"/>
    </source>
</evidence>
<dbReference type="InterPro" id="IPR038763">
    <property type="entry name" value="DHH_sf"/>
</dbReference>
<dbReference type="AlphaFoldDB" id="A0A0R1KXI5"/>
<dbReference type="Proteomes" id="UP000051515">
    <property type="component" value="Unassembled WGS sequence"/>
</dbReference>
<evidence type="ECO:0000256" key="2">
    <source>
        <dbReference type="ARBA" id="ARBA00019841"/>
    </source>
</evidence>
<gene>
    <name evidence="10" type="ORF">FC78_GL001186</name>
</gene>
<dbReference type="InterPro" id="IPR004610">
    <property type="entry name" value="RecJ"/>
</dbReference>
<dbReference type="InterPro" id="IPR003156">
    <property type="entry name" value="DHHA1_dom"/>
</dbReference>
<dbReference type="GO" id="GO:0006281">
    <property type="term" value="P:DNA repair"/>
    <property type="evidence" value="ECO:0007669"/>
    <property type="project" value="InterPro"/>
</dbReference>
<dbReference type="InterPro" id="IPR018779">
    <property type="entry name" value="RecJ_C"/>
</dbReference>
<protein>
    <recommendedName>
        <fullName evidence="2">Single-stranded-DNA-specific exonuclease RecJ</fullName>
    </recommendedName>
</protein>
<comment type="similarity">
    <text evidence="1">Belongs to the RecJ family.</text>
</comment>
<proteinExistence type="inferred from homology"/>
<dbReference type="EMBL" id="AZDY01000002">
    <property type="protein sequence ID" value="KRK84945.1"/>
    <property type="molecule type" value="Genomic_DNA"/>
</dbReference>
<dbReference type="Pfam" id="PF10141">
    <property type="entry name" value="ssDNA-exonuc_C"/>
    <property type="match status" value="1"/>
</dbReference>
<evidence type="ECO:0000259" key="7">
    <source>
        <dbReference type="Pfam" id="PF02272"/>
    </source>
</evidence>
<dbReference type="Gene3D" id="3.90.1640.30">
    <property type="match status" value="1"/>
</dbReference>
<evidence type="ECO:0000256" key="1">
    <source>
        <dbReference type="ARBA" id="ARBA00005915"/>
    </source>
</evidence>
<keyword evidence="11" id="KW-1185">Reference proteome</keyword>
<dbReference type="NCBIfam" id="TIGR00644">
    <property type="entry name" value="recJ"/>
    <property type="match status" value="1"/>
</dbReference>
<dbReference type="PANTHER" id="PTHR30255:SF2">
    <property type="entry name" value="SINGLE-STRANDED-DNA-SPECIFIC EXONUCLEASE RECJ"/>
    <property type="match status" value="1"/>
</dbReference>
<feature type="domain" description="DHHA1" evidence="7">
    <location>
        <begin position="347"/>
        <end position="440"/>
    </location>
</feature>
<feature type="domain" description="DDH" evidence="6">
    <location>
        <begin position="87"/>
        <end position="231"/>
    </location>
</feature>
<evidence type="ECO:0000256" key="4">
    <source>
        <dbReference type="ARBA" id="ARBA00022801"/>
    </source>
</evidence>
<evidence type="ECO:0000256" key="5">
    <source>
        <dbReference type="ARBA" id="ARBA00022839"/>
    </source>
</evidence>
<keyword evidence="4" id="KW-0378">Hydrolase</keyword>
<name>A0A0R1KXI5_9LACO</name>
<feature type="domain" description="RecJ OB" evidence="9">
    <location>
        <begin position="457"/>
        <end position="562"/>
    </location>
</feature>
<dbReference type="InterPro" id="IPR041122">
    <property type="entry name" value="RecJ_OB"/>
</dbReference>
<evidence type="ECO:0000313" key="11">
    <source>
        <dbReference type="Proteomes" id="UP000051515"/>
    </source>
</evidence>
<dbReference type="GO" id="GO:0008409">
    <property type="term" value="F:5'-3' exonuclease activity"/>
    <property type="evidence" value="ECO:0007669"/>
    <property type="project" value="InterPro"/>
</dbReference>
<accession>A0A0R1KXI5</accession>
<evidence type="ECO:0000256" key="3">
    <source>
        <dbReference type="ARBA" id="ARBA00022722"/>
    </source>
</evidence>
<organism evidence="10 11">
    <name type="scientific">Companilactobacillus bobalius DSM 19674</name>
    <dbReference type="NCBI Taxonomy" id="1423788"/>
    <lineage>
        <taxon>Bacteria</taxon>
        <taxon>Bacillati</taxon>
        <taxon>Bacillota</taxon>
        <taxon>Bacilli</taxon>
        <taxon>Lactobacillales</taxon>
        <taxon>Lactobacillaceae</taxon>
        <taxon>Companilactobacillus</taxon>
        <taxon>Companilactobacillus bobalius</taxon>
    </lineage>
</organism>
<dbReference type="PANTHER" id="PTHR30255">
    <property type="entry name" value="SINGLE-STRANDED-DNA-SPECIFIC EXONUCLEASE RECJ"/>
    <property type="match status" value="1"/>
</dbReference>
<dbReference type="PATRIC" id="fig|1423788.3.peg.1219"/>